<reference evidence="1 2" key="1">
    <citation type="submission" date="2021-06" db="EMBL/GenBank/DDBJ databases">
        <title>Caerostris darwini draft genome.</title>
        <authorList>
            <person name="Kono N."/>
            <person name="Arakawa K."/>
        </authorList>
    </citation>
    <scope>NUCLEOTIDE SEQUENCE [LARGE SCALE GENOMIC DNA]</scope>
</reference>
<gene>
    <name evidence="1" type="ORF">CDAR_232621</name>
</gene>
<accession>A0AAV4W838</accession>
<dbReference type="AlphaFoldDB" id="A0AAV4W838"/>
<sequence>MDMIVRGVSGTKTNDNGFRSGRRVALLIRCTWDSQLTTARLLMTANSRYHGGEKERFFMAVNANAHVRRQGGNDDRCCRLFFFSCMLFKTGSLRR</sequence>
<name>A0AAV4W838_9ARAC</name>
<organism evidence="1 2">
    <name type="scientific">Caerostris darwini</name>
    <dbReference type="NCBI Taxonomy" id="1538125"/>
    <lineage>
        <taxon>Eukaryota</taxon>
        <taxon>Metazoa</taxon>
        <taxon>Ecdysozoa</taxon>
        <taxon>Arthropoda</taxon>
        <taxon>Chelicerata</taxon>
        <taxon>Arachnida</taxon>
        <taxon>Araneae</taxon>
        <taxon>Araneomorphae</taxon>
        <taxon>Entelegynae</taxon>
        <taxon>Araneoidea</taxon>
        <taxon>Araneidae</taxon>
        <taxon>Caerostris</taxon>
    </lineage>
</organism>
<dbReference type="EMBL" id="BPLQ01014199">
    <property type="protein sequence ID" value="GIY78044.1"/>
    <property type="molecule type" value="Genomic_DNA"/>
</dbReference>
<dbReference type="Proteomes" id="UP001054837">
    <property type="component" value="Unassembled WGS sequence"/>
</dbReference>
<comment type="caution">
    <text evidence="1">The sequence shown here is derived from an EMBL/GenBank/DDBJ whole genome shotgun (WGS) entry which is preliminary data.</text>
</comment>
<evidence type="ECO:0000313" key="2">
    <source>
        <dbReference type="Proteomes" id="UP001054837"/>
    </source>
</evidence>
<proteinExistence type="predicted"/>
<keyword evidence="2" id="KW-1185">Reference proteome</keyword>
<evidence type="ECO:0000313" key="1">
    <source>
        <dbReference type="EMBL" id="GIY78044.1"/>
    </source>
</evidence>
<protein>
    <submittedName>
        <fullName evidence="1">Uncharacterized protein</fullName>
    </submittedName>
</protein>